<dbReference type="SUPFAM" id="SSF51045">
    <property type="entry name" value="WW domain"/>
    <property type="match status" value="1"/>
</dbReference>
<feature type="coiled-coil region" evidence="13">
    <location>
        <begin position="407"/>
        <end position="434"/>
    </location>
</feature>
<dbReference type="Gene3D" id="3.30.60.90">
    <property type="match status" value="1"/>
</dbReference>
<feature type="compositionally biased region" description="Polar residues" evidence="14">
    <location>
        <begin position="2171"/>
        <end position="2197"/>
    </location>
</feature>
<dbReference type="WBParaSite" id="TREG1_6550.1">
    <property type="protein sequence ID" value="TREG1_6550.1"/>
    <property type="gene ID" value="TREG1_6550"/>
</dbReference>
<dbReference type="Gene3D" id="6.10.140.70">
    <property type="match status" value="1"/>
</dbReference>
<dbReference type="Proteomes" id="UP000050795">
    <property type="component" value="Unassembled WGS sequence"/>
</dbReference>
<feature type="coiled-coil region" evidence="13">
    <location>
        <begin position="630"/>
        <end position="657"/>
    </location>
</feature>
<dbReference type="CDD" id="cd00176">
    <property type="entry name" value="SPEC"/>
    <property type="match status" value="1"/>
</dbReference>
<feature type="compositionally biased region" description="Polar residues" evidence="14">
    <location>
        <begin position="167"/>
        <end position="177"/>
    </location>
</feature>
<feature type="region of interest" description="Disordered" evidence="14">
    <location>
        <begin position="1587"/>
        <end position="1624"/>
    </location>
</feature>
<feature type="compositionally biased region" description="Low complexity" evidence="14">
    <location>
        <begin position="208"/>
        <end position="223"/>
    </location>
</feature>
<dbReference type="GO" id="GO:0008270">
    <property type="term" value="F:zinc ion binding"/>
    <property type="evidence" value="ECO:0007669"/>
    <property type="project" value="UniProtKB-KW"/>
</dbReference>
<dbReference type="PROSITE" id="PS01357">
    <property type="entry name" value="ZF_ZZ_1"/>
    <property type="match status" value="1"/>
</dbReference>
<dbReference type="SUPFAM" id="SSF57850">
    <property type="entry name" value="RING/U-box"/>
    <property type="match status" value="1"/>
</dbReference>
<evidence type="ECO:0000259" key="16">
    <source>
        <dbReference type="PROSITE" id="PS50135"/>
    </source>
</evidence>
<feature type="compositionally biased region" description="Basic and acidic residues" evidence="14">
    <location>
        <begin position="2214"/>
        <end position="2229"/>
    </location>
</feature>
<accession>A0AA85K6E8</accession>
<keyword evidence="4" id="KW-0963">Cytoplasm</keyword>
<keyword evidence="10" id="KW-0009">Actin-binding</keyword>
<evidence type="ECO:0000256" key="10">
    <source>
        <dbReference type="ARBA" id="ARBA00023203"/>
    </source>
</evidence>
<dbReference type="PANTHER" id="PTHR12268">
    <property type="entry name" value="E3 UBIQUITIN-PROTEIN LIGASE KCMF1"/>
    <property type="match status" value="1"/>
</dbReference>
<dbReference type="CDD" id="cd00201">
    <property type="entry name" value="WW"/>
    <property type="match status" value="1"/>
</dbReference>
<feature type="compositionally biased region" description="Polar residues" evidence="14">
    <location>
        <begin position="758"/>
        <end position="774"/>
    </location>
</feature>
<feature type="compositionally biased region" description="Basic and acidic residues" evidence="14">
    <location>
        <begin position="1121"/>
        <end position="1133"/>
    </location>
</feature>
<keyword evidence="5" id="KW-0479">Metal-binding</keyword>
<keyword evidence="8" id="KW-0106">Calcium</keyword>
<comment type="subcellular location">
    <subcellularLocation>
        <location evidence="2">Cell membrane</location>
        <location evidence="2">Sarcolemma</location>
        <topology evidence="2">Peripheral membrane protein</topology>
        <orientation evidence="2">Cytoplasmic side</orientation>
    </subcellularLocation>
    <subcellularLocation>
        <location evidence="1">Cytoplasm</location>
        <location evidence="1">Cytoskeleton</location>
    </subcellularLocation>
</comment>
<feature type="coiled-coil region" evidence="13">
    <location>
        <begin position="2076"/>
        <end position="2106"/>
    </location>
</feature>
<evidence type="ECO:0000256" key="7">
    <source>
        <dbReference type="ARBA" id="ARBA00022833"/>
    </source>
</evidence>
<sequence length="2229" mass="253396">MSVVISHESVSPTLNRMRNEVQQLARWLTTIGNVLETSQAKLGDRFDQETESQQLQQIKQAVTDGILSDKLVIYHPATIQLKIKQFLTELEARKPQIERMHYEKERLLSWTTKDPSVDELATQISRLLSGFAQAIIELVEDETKPTTICTNSTSTTNTNAIRSINSRHQTAVPSQTHDSSRDYAPSYYLSSEQNKSEQPMVKQTYEDPTSLSSQTQHSPTSSPIIYVDSVSVSGKEIEINPPDSTNPPSSNSQSVVMTASEINVSVMHTKNSEIPSLSQVELENIQEEIQSTDTDTDSCLTEPQISPNYCYLMNKRHSLDEYEFKNLDFPINMDYSSDEKYPGVLQELESLNEANKQDVNKNELISSVNIQTSEHNIFVDQLQNQWNSIEKQMIKRSEQLDQILTGTQALKELEREVEREISKAEADLQSIDASKYQENEQSLSASRVLVMSPETCRKHLQELVDSLPQRSAKISNYQNECEALMKQFRSEDTSRIRADMEKSIKRWNELEKMIKQTKLQYLEEKPTPVYDHFKEQQSKLKDRRTSSSDGIRKPTLNEQLEIIENKFNQISKLEAELNRNGSQMDIQLLNEKKAHLVAESHTLQTEINMIATQIASTAKSSAQALNVLPNQEFFRRLRQLRDKIANLRRTMHSSSSNASLYLARLKELNDWLSHRDAAFREILVPIQGDLGNVINLREQLLGLFQELNVNRLQIEEVLCHGNAQYSSGGGGGGGSTERDELANLQSSERDYDGESEASDSGGQSKPTSGGSEQCTAEDRAMRTNRRIRRHLYHLKKRWLNLNNSMLDFKCQLDAIWERLSNFGSLLNDAIAQVKSAESVTLKWIPIERLASEHIKTELDQTKSFYEACEPLAHSLDSLERQVLQLQEIQVQIEPKLRVQLNCIRNEFERIRVVTQTRIHHLNQSLSALQMMPQRPRYQTVTRTPSQRTQASRYDPVEPLETSMPEASVHTRSVPLHDSVRLPWERCVHPSGTQVPYYKNHETQETQWDHPILCDLMKSIKQFNTVRFSDYRTSLKLRRLQKELCFDSISISIVAENLKHIGHSQSISNPMLGQQTSDPFDRMISVPQIIDYLLQLFNHTRALYGLNNSGQYSSNDGADGQNYRKETTLRRSEGEAVVNDSQEANSNMKTGVTDRYSTLPASGSYEDDFKTSTMQSQNQSKNCMGSFLRSSSTTRGRKLSSSDEHENSRKMTKTPVRDPGCHTIENENALSEDNRSSSLPICTIMQVNPKGNSNIINGGVEKEMNITNRSRKNTMRRRKHYLIGSIKRPVNVCVDLILNWLLNVYDRMRRGTIRVLSFKVALALMSMANLDEKYRYLFSLISDRDGCVDEQRLGALLYECVLIPRNLGETGHLGKEDFNQCVKACFQQVLEISKHSDKMDGTLTYHSKPSARIAHFLTWLRLNPQTLTWLPLLHRLALSEQVIHHIRCSVCHNQPLVGLRYRCLRCLNFDMCQQCFFAGRTSRNHKLTHPMQEYCSHSTSTDSFRDFTRIVRNRFRSRDRLNEEAEGRKLNSNGQKVRRSSTSRTRCKRHSLSSFDEDKPRPAPMYSQGPFSDFAEYQNLDTPTSAEKQYAYHSPESNTQSFENHHTKETADSNNESSQGQHFSQTCRPLSNLAMPSTQYSMPPRAASDTQSTMARQNNINANLFTTTPSPQPPNLGSRLKNEANYHYGPTAERTNQYQGDNEEEHKLIARYSQELRQHSEPELPHEQHASVLQSMSCSTGPMLMERSTISDGVSSNVPGMEPEPIQPFISGHLSLDRRQADRGIGLPQIGIGNPALRGSFSGWTARALNNASRMDNQYGPTSYLHQGPYQTSLYPDGNTDVYNTRHIQRTFSLRARSQPPPEIQEAMWRPVGSTNMLCRSPAYHTNYAIQHQQQPYGQIQQTVRSLEDEHRALQYEYDRLRQKSITPTNISASYGTMNRIQYAQQRGSASARIPNPNLLLYPQPYQPTETGRVNSSIHRTITPTNSPCRTLSMSSGHFSSGQLYSGIVPSSTQNVPGANFGRVNSSFNDLGYTVDQYGSEMRGASHKYSGHMNEAVMVGGVANEAHQESRLLWEHKGRLEARMVMLEEHNRQLEQQLQRLRQFLVSGSSVSDAIPLSNTHPIGEYVVGRAGNENQISLRQRSSSGGINKSDPRSCSGSVGQLAETPVEHNQPYSSARQSTQRSFSERSSGNPLQTVSHPMVDDILTDTQQPKPRNRDNFLQRKPSDVEQ</sequence>
<dbReference type="Gene3D" id="2.20.70.10">
    <property type="match status" value="1"/>
</dbReference>
<evidence type="ECO:0000256" key="5">
    <source>
        <dbReference type="ARBA" id="ARBA00022723"/>
    </source>
</evidence>
<dbReference type="GO" id="GO:0005856">
    <property type="term" value="C:cytoskeleton"/>
    <property type="evidence" value="ECO:0007669"/>
    <property type="project" value="UniProtKB-SubCell"/>
</dbReference>
<reference evidence="18" key="2">
    <citation type="submission" date="2023-11" db="UniProtKB">
        <authorList>
            <consortium name="WormBaseParasite"/>
        </authorList>
    </citation>
    <scope>IDENTIFICATION</scope>
</reference>
<feature type="compositionally biased region" description="Basic residues" evidence="14">
    <location>
        <begin position="1535"/>
        <end position="1550"/>
    </location>
</feature>
<evidence type="ECO:0000259" key="15">
    <source>
        <dbReference type="PROSITE" id="PS50020"/>
    </source>
</evidence>
<keyword evidence="7" id="KW-0862">Zinc</keyword>
<feature type="coiled-coil region" evidence="13">
    <location>
        <begin position="1896"/>
        <end position="1923"/>
    </location>
</feature>
<dbReference type="InterPro" id="IPR011992">
    <property type="entry name" value="EF-hand-dom_pair"/>
</dbReference>
<dbReference type="GO" id="GO:0016010">
    <property type="term" value="C:dystrophin-associated glycoprotein complex"/>
    <property type="evidence" value="ECO:0007669"/>
    <property type="project" value="UniProtKB-ARBA"/>
</dbReference>
<evidence type="ECO:0000256" key="9">
    <source>
        <dbReference type="ARBA" id="ARBA00023136"/>
    </source>
</evidence>
<dbReference type="SUPFAM" id="SSF47473">
    <property type="entry name" value="EF-hand"/>
    <property type="match status" value="3"/>
</dbReference>
<feature type="compositionally biased region" description="Polar residues" evidence="14">
    <location>
        <begin position="1611"/>
        <end position="1624"/>
    </location>
</feature>
<dbReference type="InterPro" id="IPR001202">
    <property type="entry name" value="WW_dom"/>
</dbReference>
<evidence type="ECO:0000256" key="2">
    <source>
        <dbReference type="ARBA" id="ARBA00004278"/>
    </source>
</evidence>
<feature type="region of interest" description="Disordered" evidence="14">
    <location>
        <begin position="1107"/>
        <end position="1231"/>
    </location>
</feature>
<feature type="region of interest" description="Disordered" evidence="14">
    <location>
        <begin position="746"/>
        <end position="780"/>
    </location>
</feature>
<feature type="region of interest" description="Disordered" evidence="14">
    <location>
        <begin position="1521"/>
        <end position="1575"/>
    </location>
</feature>
<feature type="region of interest" description="Disordered" evidence="14">
    <location>
        <begin position="164"/>
        <end position="223"/>
    </location>
</feature>
<feature type="compositionally biased region" description="Polar residues" evidence="14">
    <location>
        <begin position="1170"/>
        <end position="1193"/>
    </location>
</feature>
<dbReference type="SMART" id="SM00291">
    <property type="entry name" value="ZnF_ZZ"/>
    <property type="match status" value="1"/>
</dbReference>
<evidence type="ECO:0000256" key="14">
    <source>
        <dbReference type="SAM" id="MobiDB-lite"/>
    </source>
</evidence>
<dbReference type="InterPro" id="IPR036020">
    <property type="entry name" value="WW_dom_sf"/>
</dbReference>
<evidence type="ECO:0000256" key="3">
    <source>
        <dbReference type="ARBA" id="ARBA00022475"/>
    </source>
</evidence>
<keyword evidence="9" id="KW-0472">Membrane</keyword>
<keyword evidence="13" id="KW-0175">Coiled coil</keyword>
<feature type="compositionally biased region" description="Polar residues" evidence="14">
    <location>
        <begin position="2140"/>
        <end position="2159"/>
    </location>
</feature>
<dbReference type="PROSITE" id="PS50135">
    <property type="entry name" value="ZF_ZZ_2"/>
    <property type="match status" value="1"/>
</dbReference>
<feature type="compositionally biased region" description="Basic and acidic residues" evidence="14">
    <location>
        <begin position="1199"/>
        <end position="1219"/>
    </location>
</feature>
<evidence type="ECO:0000256" key="12">
    <source>
        <dbReference type="PROSITE-ProRule" id="PRU00228"/>
    </source>
</evidence>
<organism evidence="17 18">
    <name type="scientific">Trichobilharzia regenti</name>
    <name type="common">Nasal bird schistosome</name>
    <dbReference type="NCBI Taxonomy" id="157069"/>
    <lineage>
        <taxon>Eukaryota</taxon>
        <taxon>Metazoa</taxon>
        <taxon>Spiralia</taxon>
        <taxon>Lophotrochozoa</taxon>
        <taxon>Platyhelminthes</taxon>
        <taxon>Trematoda</taxon>
        <taxon>Digenea</taxon>
        <taxon>Strigeidida</taxon>
        <taxon>Schistosomatoidea</taxon>
        <taxon>Schistosomatidae</taxon>
        <taxon>Trichobilharzia</taxon>
    </lineage>
</organism>
<dbReference type="GO" id="GO:0005737">
    <property type="term" value="C:cytoplasm"/>
    <property type="evidence" value="ECO:0007669"/>
    <property type="project" value="UniProtKB-ARBA"/>
</dbReference>
<dbReference type="GO" id="GO:0099536">
    <property type="term" value="P:synaptic signaling"/>
    <property type="evidence" value="ECO:0007669"/>
    <property type="project" value="TreeGrafter"/>
</dbReference>
<keyword evidence="3" id="KW-1003">Cell membrane</keyword>
<evidence type="ECO:0008006" key="19">
    <source>
        <dbReference type="Google" id="ProtNLM"/>
    </source>
</evidence>
<dbReference type="CDD" id="cd02334">
    <property type="entry name" value="ZZ_dystrophin"/>
    <property type="match status" value="1"/>
</dbReference>
<evidence type="ECO:0000313" key="18">
    <source>
        <dbReference type="WBParaSite" id="TREG1_6550.1"/>
    </source>
</evidence>
<dbReference type="PROSITE" id="PS50020">
    <property type="entry name" value="WW_DOMAIN_2"/>
    <property type="match status" value="1"/>
</dbReference>
<feature type="compositionally biased region" description="Polar residues" evidence="14">
    <location>
        <begin position="1138"/>
        <end position="1160"/>
    </location>
</feature>
<dbReference type="Pfam" id="PF00569">
    <property type="entry name" value="ZZ"/>
    <property type="match status" value="1"/>
</dbReference>
<evidence type="ECO:0000256" key="1">
    <source>
        <dbReference type="ARBA" id="ARBA00004245"/>
    </source>
</evidence>
<dbReference type="InterPro" id="IPR015153">
    <property type="entry name" value="EF-hand_dom_typ1"/>
</dbReference>
<dbReference type="PANTHER" id="PTHR12268:SF14">
    <property type="entry name" value="DYSTROPHIN-1"/>
    <property type="match status" value="1"/>
</dbReference>
<dbReference type="InterPro" id="IPR050774">
    <property type="entry name" value="KCMF1/Dystrophin"/>
</dbReference>
<protein>
    <recommendedName>
        <fullName evidence="19">Dystrophin</fullName>
    </recommendedName>
</protein>
<dbReference type="Pfam" id="PF09068">
    <property type="entry name" value="EF-hand_2"/>
    <property type="match status" value="2"/>
</dbReference>
<name>A0AA85K6E8_TRIRE</name>
<dbReference type="Gene3D" id="1.10.238.10">
    <property type="entry name" value="EF-hand"/>
    <property type="match status" value="2"/>
</dbReference>
<evidence type="ECO:0000256" key="13">
    <source>
        <dbReference type="SAM" id="Coils"/>
    </source>
</evidence>
<feature type="region of interest" description="Disordered" evidence="14">
    <location>
        <begin position="2140"/>
        <end position="2229"/>
    </location>
</feature>
<keyword evidence="17" id="KW-1185">Reference proteome</keyword>
<dbReference type="InterPro" id="IPR000433">
    <property type="entry name" value="Znf_ZZ"/>
</dbReference>
<feature type="domain" description="ZZ-type" evidence="16">
    <location>
        <begin position="1442"/>
        <end position="1498"/>
    </location>
</feature>
<evidence type="ECO:0000256" key="4">
    <source>
        <dbReference type="ARBA" id="ARBA00022490"/>
    </source>
</evidence>
<evidence type="ECO:0000256" key="11">
    <source>
        <dbReference type="ARBA" id="ARBA00023212"/>
    </source>
</evidence>
<feature type="domain" description="WW" evidence="15">
    <location>
        <begin position="977"/>
        <end position="1012"/>
    </location>
</feature>
<dbReference type="SMART" id="SM00456">
    <property type="entry name" value="WW"/>
    <property type="match status" value="1"/>
</dbReference>
<dbReference type="InterPro" id="IPR015154">
    <property type="entry name" value="EF-hand_dom_typ2"/>
</dbReference>
<reference evidence="17" key="1">
    <citation type="submission" date="2022-06" db="EMBL/GenBank/DDBJ databases">
        <authorList>
            <person name="Berger JAMES D."/>
            <person name="Berger JAMES D."/>
        </authorList>
    </citation>
    <scope>NUCLEOTIDE SEQUENCE [LARGE SCALE GENOMIC DNA]</scope>
</reference>
<dbReference type="Gene3D" id="1.20.58.60">
    <property type="match status" value="2"/>
</dbReference>
<dbReference type="GO" id="GO:0003779">
    <property type="term" value="F:actin binding"/>
    <property type="evidence" value="ECO:0007669"/>
    <property type="project" value="UniProtKB-KW"/>
</dbReference>
<evidence type="ECO:0000256" key="8">
    <source>
        <dbReference type="ARBA" id="ARBA00022837"/>
    </source>
</evidence>
<dbReference type="Pfam" id="PF09069">
    <property type="entry name" value="EF-hand_3"/>
    <property type="match status" value="1"/>
</dbReference>
<keyword evidence="11" id="KW-0206">Cytoskeleton</keyword>
<evidence type="ECO:0000313" key="17">
    <source>
        <dbReference type="Proteomes" id="UP000050795"/>
    </source>
</evidence>
<proteinExistence type="predicted"/>
<feature type="compositionally biased region" description="Polar residues" evidence="14">
    <location>
        <begin position="188"/>
        <end position="197"/>
    </location>
</feature>
<dbReference type="InterPro" id="IPR018159">
    <property type="entry name" value="Spectrin/alpha-actinin"/>
</dbReference>
<keyword evidence="6 12" id="KW-0863">Zinc-finger</keyword>
<dbReference type="SUPFAM" id="SSF46966">
    <property type="entry name" value="Spectrin repeat"/>
    <property type="match status" value="3"/>
</dbReference>
<dbReference type="GO" id="GO:0042383">
    <property type="term" value="C:sarcolemma"/>
    <property type="evidence" value="ECO:0007669"/>
    <property type="project" value="UniProtKB-SubCell"/>
</dbReference>
<evidence type="ECO:0000256" key="6">
    <source>
        <dbReference type="ARBA" id="ARBA00022771"/>
    </source>
</evidence>
<dbReference type="GO" id="GO:0045202">
    <property type="term" value="C:synapse"/>
    <property type="evidence" value="ECO:0007669"/>
    <property type="project" value="GOC"/>
</dbReference>
<dbReference type="InterPro" id="IPR043145">
    <property type="entry name" value="Znf_ZZ_sf"/>
</dbReference>